<feature type="transmembrane region" description="Helical" evidence="2">
    <location>
        <begin position="315"/>
        <end position="336"/>
    </location>
</feature>
<keyword evidence="1" id="KW-0040">ANK repeat</keyword>
<dbReference type="Pfam" id="PF12796">
    <property type="entry name" value="Ank_2"/>
    <property type="match status" value="2"/>
</dbReference>
<dbReference type="PRINTS" id="PR01415">
    <property type="entry name" value="ANKYRIN"/>
</dbReference>
<proteinExistence type="predicted"/>
<keyword evidence="2" id="KW-0812">Transmembrane</keyword>
<comment type="caution">
    <text evidence="3">The sequence shown here is derived from an EMBL/GenBank/DDBJ whole genome shotgun (WGS) entry which is preliminary data.</text>
</comment>
<dbReference type="PANTHER" id="PTHR24133">
    <property type="entry name" value="ANKYRIN DOMAIN-CONTAINING"/>
    <property type="match status" value="1"/>
</dbReference>
<dbReference type="Gene3D" id="1.25.40.20">
    <property type="entry name" value="Ankyrin repeat-containing domain"/>
    <property type="match status" value="2"/>
</dbReference>
<feature type="repeat" description="ANK" evidence="1">
    <location>
        <begin position="202"/>
        <end position="223"/>
    </location>
</feature>
<dbReference type="InterPro" id="IPR036770">
    <property type="entry name" value="Ankyrin_rpt-contain_sf"/>
</dbReference>
<dbReference type="PANTHER" id="PTHR24133:SF40">
    <property type="entry name" value="ANKYRIN REPEAT DOMAIN 44"/>
    <property type="match status" value="1"/>
</dbReference>
<name>A0A2S7Y2C0_BEABA</name>
<protein>
    <submittedName>
        <fullName evidence="3">Uncharacterized protein</fullName>
    </submittedName>
</protein>
<dbReference type="PROSITE" id="PS50088">
    <property type="entry name" value="ANK_REPEAT"/>
    <property type="match status" value="2"/>
</dbReference>
<dbReference type="PROSITE" id="PS50297">
    <property type="entry name" value="ANK_REP_REGION"/>
    <property type="match status" value="2"/>
</dbReference>
<dbReference type="OrthoDB" id="4861920at2759"/>
<dbReference type="InterPro" id="IPR052391">
    <property type="entry name" value="E3_Ligase-Neurotoxin"/>
</dbReference>
<dbReference type="EMBL" id="JRHA01000002">
    <property type="protein sequence ID" value="PQK10251.1"/>
    <property type="molecule type" value="Genomic_DNA"/>
</dbReference>
<dbReference type="SUPFAM" id="SSF48403">
    <property type="entry name" value="Ankyrin repeat"/>
    <property type="match status" value="1"/>
</dbReference>
<gene>
    <name evidence="3" type="ORF">BB8028_0002g05750</name>
</gene>
<evidence type="ECO:0000313" key="4">
    <source>
        <dbReference type="Proteomes" id="UP000237441"/>
    </source>
</evidence>
<evidence type="ECO:0000256" key="1">
    <source>
        <dbReference type="PROSITE-ProRule" id="PRU00023"/>
    </source>
</evidence>
<dbReference type="AlphaFoldDB" id="A0A2S7Y2C0"/>
<evidence type="ECO:0000256" key="2">
    <source>
        <dbReference type="SAM" id="Phobius"/>
    </source>
</evidence>
<keyword evidence="2" id="KW-1133">Transmembrane helix</keyword>
<evidence type="ECO:0000313" key="3">
    <source>
        <dbReference type="EMBL" id="PQK10251.1"/>
    </source>
</evidence>
<keyword evidence="2" id="KW-0472">Membrane</keyword>
<reference evidence="3 4" key="1">
    <citation type="submission" date="2016-07" db="EMBL/GenBank/DDBJ databases">
        <title>Comparative genomics of the entomopathogenic fungus Beauveria bassiana.</title>
        <authorList>
            <person name="Valero Jimenez C.A."/>
            <person name="Zwaan B.J."/>
            <person name="Van Kan J.A."/>
            <person name="Takken W."/>
            <person name="Debets A.J."/>
            <person name="Schoustra S.E."/>
            <person name="Koenraadt C.J."/>
        </authorList>
    </citation>
    <scope>NUCLEOTIDE SEQUENCE [LARGE SCALE GENOMIC DNA]</scope>
    <source>
        <strain evidence="3 4">ARSEF 8028</strain>
    </source>
</reference>
<dbReference type="Proteomes" id="UP000237441">
    <property type="component" value="Unassembled WGS sequence"/>
</dbReference>
<sequence length="414" mass="44583">MPDSQNSQHRLPYASLKAALGCLGADSSQAEMPMVRKLYHLYTRTEIIQCYNDEELSFTRGHVKSVIDLLLAGIDTGHKDYSDNTALLCAAGAGHHAVVQLLLLVGVRNAKPADDLASRLSMLKKFDRQATRLGGLTALSAASRNGHESVVGLLLADPDVNPNHQDGLSRTPLTWASTRGHVAAVQALPSHESVDAGHRGWNGDTPLASAAENGHVDVVELLLAHAMIDRNSTNSEGKTPLSLAAQMWKVEVVRRLLAAGADPTMKDDRGFSPVDLAKGGDDRVRRGLDGLENQPAVIKLLNGAMAAREPKEPALLRYSIHFLEGIAVVALFLLVFSRPRKRAALLGWWFVSGEKGLMGVSRKVCAPNGVSLSAGLGVGTVGRVVYRGEVMHNAGRNSKSYDRVERDAAQNRLR</sequence>
<organism evidence="3 4">
    <name type="scientific">Beauveria bassiana</name>
    <name type="common">White muscardine disease fungus</name>
    <name type="synonym">Tritirachium shiotae</name>
    <dbReference type="NCBI Taxonomy" id="176275"/>
    <lineage>
        <taxon>Eukaryota</taxon>
        <taxon>Fungi</taxon>
        <taxon>Dikarya</taxon>
        <taxon>Ascomycota</taxon>
        <taxon>Pezizomycotina</taxon>
        <taxon>Sordariomycetes</taxon>
        <taxon>Hypocreomycetidae</taxon>
        <taxon>Hypocreales</taxon>
        <taxon>Cordycipitaceae</taxon>
        <taxon>Beauveria</taxon>
    </lineage>
</organism>
<accession>A0A2S7Y2C0</accession>
<feature type="repeat" description="ANK" evidence="1">
    <location>
        <begin position="236"/>
        <end position="268"/>
    </location>
</feature>
<dbReference type="InterPro" id="IPR002110">
    <property type="entry name" value="Ankyrin_rpt"/>
</dbReference>
<dbReference type="SMART" id="SM00248">
    <property type="entry name" value="ANK"/>
    <property type="match status" value="5"/>
</dbReference>